<gene>
    <name evidence="1" type="ORF">GC101_03585</name>
</gene>
<dbReference type="PROSITE" id="PS51257">
    <property type="entry name" value="PROKAR_LIPOPROTEIN"/>
    <property type="match status" value="1"/>
</dbReference>
<dbReference type="EMBL" id="WHOB01000016">
    <property type="protein sequence ID" value="NOU77957.1"/>
    <property type="molecule type" value="Genomic_DNA"/>
</dbReference>
<name>A0ABX1YAI4_9BACL</name>
<evidence type="ECO:0000313" key="1">
    <source>
        <dbReference type="EMBL" id="NOU77957.1"/>
    </source>
</evidence>
<comment type="caution">
    <text evidence="1">The sequence shown here is derived from an EMBL/GenBank/DDBJ whole genome shotgun (WGS) entry which is preliminary data.</text>
</comment>
<accession>A0ABX1YAI4</accession>
<evidence type="ECO:0000313" key="2">
    <source>
        <dbReference type="Proteomes" id="UP000596857"/>
    </source>
</evidence>
<reference evidence="1 2" key="1">
    <citation type="submission" date="2019-10" db="EMBL/GenBank/DDBJ databases">
        <title>Description of Paenibacillus terricola sp. nov.</title>
        <authorList>
            <person name="Carlier A."/>
            <person name="Qi S."/>
        </authorList>
    </citation>
    <scope>NUCLEOTIDE SEQUENCE [LARGE SCALE GENOMIC DNA]</scope>
    <source>
        <strain evidence="1 2">LMG 31459</strain>
    </source>
</reference>
<sequence length="315" mass="33077">MKKNHNTAIIAAVAVFSIALLAGCKELPGKEAADHQLEQRLSGSFQQEAAEAVKQSIGKATVTLGDAVQTTTERIEQKINDEGISREFSTSLPAGSASEFKLDNVLGEVSLVPASGDEIVVKATIVVHDRSYNAASEVLDHAEVSIEHKSGVLTVSTHGEDSPKKNLWDWSQKEYGHSDFSINYVVELPDTVNYVEINNNVGSTQLRGLQGTFDIVSNVGSIILQDTVFTGKSSIKSNTGSIELGISGMDSGSSLKATSDIGKISADLASSVQCTVEAESELGHITGAAGGKQDYNGGGPLVTLTTQIGAISVNN</sequence>
<protein>
    <recommendedName>
        <fullName evidence="3">Adhesin domain-containing protein</fullName>
    </recommendedName>
</protein>
<proteinExistence type="predicted"/>
<dbReference type="Proteomes" id="UP000596857">
    <property type="component" value="Unassembled WGS sequence"/>
</dbReference>
<keyword evidence="2" id="KW-1185">Reference proteome</keyword>
<organism evidence="1 2">
    <name type="scientific">Paenibacillus phytohabitans</name>
    <dbReference type="NCBI Taxonomy" id="2654978"/>
    <lineage>
        <taxon>Bacteria</taxon>
        <taxon>Bacillati</taxon>
        <taxon>Bacillota</taxon>
        <taxon>Bacilli</taxon>
        <taxon>Bacillales</taxon>
        <taxon>Paenibacillaceae</taxon>
        <taxon>Paenibacillus</taxon>
    </lineage>
</organism>
<dbReference type="RefSeq" id="WP_171716107.1">
    <property type="nucleotide sequence ID" value="NZ_WHOB01000016.1"/>
</dbReference>
<evidence type="ECO:0008006" key="3">
    <source>
        <dbReference type="Google" id="ProtNLM"/>
    </source>
</evidence>